<comment type="caution">
    <text evidence="3">The sequence shown here is derived from an EMBL/GenBank/DDBJ whole genome shotgun (WGS) entry which is preliminary data.</text>
</comment>
<evidence type="ECO:0008006" key="5">
    <source>
        <dbReference type="Google" id="ProtNLM"/>
    </source>
</evidence>
<protein>
    <recommendedName>
        <fullName evidence="5">DUF4124 domain-containing protein</fullName>
    </recommendedName>
</protein>
<feature type="compositionally biased region" description="Pro residues" evidence="1">
    <location>
        <begin position="210"/>
        <end position="224"/>
    </location>
</feature>
<organism evidence="3 4">
    <name type="scientific">Pelomonas baiyunensis</name>
    <dbReference type="NCBI Taxonomy" id="3299026"/>
    <lineage>
        <taxon>Bacteria</taxon>
        <taxon>Pseudomonadati</taxon>
        <taxon>Pseudomonadota</taxon>
        <taxon>Betaproteobacteria</taxon>
        <taxon>Burkholderiales</taxon>
        <taxon>Sphaerotilaceae</taxon>
        <taxon>Roseateles</taxon>
    </lineage>
</organism>
<feature type="region of interest" description="Disordered" evidence="1">
    <location>
        <begin position="208"/>
        <end position="231"/>
    </location>
</feature>
<accession>A0ABW7GZ93</accession>
<evidence type="ECO:0000256" key="2">
    <source>
        <dbReference type="SAM" id="SignalP"/>
    </source>
</evidence>
<keyword evidence="4" id="KW-1185">Reference proteome</keyword>
<keyword evidence="2" id="KW-0732">Signal</keyword>
<evidence type="ECO:0000313" key="3">
    <source>
        <dbReference type="EMBL" id="MFG6467308.1"/>
    </source>
</evidence>
<dbReference type="EMBL" id="JBIGIB010000003">
    <property type="protein sequence ID" value="MFG6467308.1"/>
    <property type="molecule type" value="Genomic_DNA"/>
</dbReference>
<dbReference type="RefSeq" id="WP_394384772.1">
    <property type="nucleotide sequence ID" value="NZ_JBIGIB010000003.1"/>
</dbReference>
<feature type="chain" id="PRO_5046677208" description="DUF4124 domain-containing protein" evidence="2">
    <location>
        <begin position="20"/>
        <end position="231"/>
    </location>
</feature>
<reference evidence="3 4" key="1">
    <citation type="submission" date="2024-08" db="EMBL/GenBank/DDBJ databases">
        <authorList>
            <person name="Lu H."/>
        </authorList>
    </citation>
    <scope>NUCLEOTIDE SEQUENCE [LARGE SCALE GENOMIC DNA]</scope>
    <source>
        <strain evidence="3 4">BYS87W</strain>
    </source>
</reference>
<evidence type="ECO:0000313" key="4">
    <source>
        <dbReference type="Proteomes" id="UP001606303"/>
    </source>
</evidence>
<evidence type="ECO:0000256" key="1">
    <source>
        <dbReference type="SAM" id="MobiDB-lite"/>
    </source>
</evidence>
<gene>
    <name evidence="3" type="ORF">ACG01O_11865</name>
</gene>
<proteinExistence type="predicted"/>
<feature type="signal peptide" evidence="2">
    <location>
        <begin position="1"/>
        <end position="19"/>
    </location>
</feature>
<dbReference type="Proteomes" id="UP001606303">
    <property type="component" value="Unassembled WGS sequence"/>
</dbReference>
<sequence>MRRLLIAVAVASGGTAVLAQEAAPSKGIYTCTTPDGRKLTSDRPILECTAREQRVLNADGSQRSTLPPFLSPEERAAKEAAERQAAADRMAQQDAIRRDRALVLRYPNEAAHQRARNAALDDANKAMRLSERRIKDLMAERKPLQDEAEFYKGKPLPGKLKQLLDANDASVEAQQVLIENQKAELVRINKGYDLELARLRKLWAGTAPGTLPPLSLPEKAPAPAPSKAASK</sequence>
<name>A0ABW7GZ93_9BURK</name>